<dbReference type="EMBL" id="JACHIJ010000008">
    <property type="protein sequence ID" value="MBB5054843.1"/>
    <property type="molecule type" value="Genomic_DNA"/>
</dbReference>
<proteinExistence type="predicted"/>
<reference evidence="2 3" key="1">
    <citation type="submission" date="2020-08" db="EMBL/GenBank/DDBJ databases">
        <title>Genomic Encyclopedia of Type Strains, Phase IV (KMG-IV): sequencing the most valuable type-strain genomes for metagenomic binning, comparative biology and taxonomic classification.</title>
        <authorList>
            <person name="Goeker M."/>
        </authorList>
    </citation>
    <scope>NUCLEOTIDE SEQUENCE [LARGE SCALE GENOMIC DNA]</scope>
    <source>
        <strain evidence="2 3">DSM 17498</strain>
    </source>
</reference>
<accession>A0A840N450</accession>
<dbReference type="RefSeq" id="WP_184089755.1">
    <property type="nucleotide sequence ID" value="NZ_JACHIJ010000008.1"/>
</dbReference>
<protein>
    <submittedName>
        <fullName evidence="2">Uncharacterized protein</fullName>
    </submittedName>
</protein>
<sequence>MADLRTFVLLVLLTGLGVASSPMPAHAEWWKLYAPKDFEECSQSAAQPGLSKDAQAKIISECDSKFAGRRKAGGGYTYFDFMQNRHFDIAGPNPTPQELKRMDQEYLAYLETNRETPIEVADAGQAIAAINNQMKPIGYQKQAQPKVAVKQPVAANRARVRKEAACKGDALSCGWAKITTTVKGLRHALVGADSRREAYAQRRL</sequence>
<feature type="signal peptide" evidence="1">
    <location>
        <begin position="1"/>
        <end position="27"/>
    </location>
</feature>
<gene>
    <name evidence="2" type="ORF">HNQ36_004850</name>
</gene>
<comment type="caution">
    <text evidence="2">The sequence shown here is derived from an EMBL/GenBank/DDBJ whole genome shotgun (WGS) entry which is preliminary data.</text>
</comment>
<dbReference type="AlphaFoldDB" id="A0A840N450"/>
<name>A0A840N450_9BRAD</name>
<evidence type="ECO:0000313" key="3">
    <source>
        <dbReference type="Proteomes" id="UP000521227"/>
    </source>
</evidence>
<organism evidence="2 3">
    <name type="scientific">Afipia massiliensis</name>
    <dbReference type="NCBI Taxonomy" id="211460"/>
    <lineage>
        <taxon>Bacteria</taxon>
        <taxon>Pseudomonadati</taxon>
        <taxon>Pseudomonadota</taxon>
        <taxon>Alphaproteobacteria</taxon>
        <taxon>Hyphomicrobiales</taxon>
        <taxon>Nitrobacteraceae</taxon>
        <taxon>Afipia</taxon>
    </lineage>
</organism>
<evidence type="ECO:0000313" key="2">
    <source>
        <dbReference type="EMBL" id="MBB5054843.1"/>
    </source>
</evidence>
<evidence type="ECO:0000256" key="1">
    <source>
        <dbReference type="SAM" id="SignalP"/>
    </source>
</evidence>
<dbReference type="Proteomes" id="UP000521227">
    <property type="component" value="Unassembled WGS sequence"/>
</dbReference>
<keyword evidence="1" id="KW-0732">Signal</keyword>
<feature type="chain" id="PRO_5032679026" evidence="1">
    <location>
        <begin position="28"/>
        <end position="204"/>
    </location>
</feature>